<dbReference type="PROSITE" id="PS50994">
    <property type="entry name" value="INTEGRASE"/>
    <property type="match status" value="1"/>
</dbReference>
<reference evidence="5 6" key="1">
    <citation type="journal article" date="2021" name="bioRxiv">
        <title>The Gossypium anomalum genome as a resource for cotton improvement and evolutionary analysis of hybrid incompatibility.</title>
        <authorList>
            <person name="Grover C.E."/>
            <person name="Yuan D."/>
            <person name="Arick M.A."/>
            <person name="Miller E.R."/>
            <person name="Hu G."/>
            <person name="Peterson D.G."/>
            <person name="Wendel J.F."/>
            <person name="Udall J.A."/>
        </authorList>
    </citation>
    <scope>NUCLEOTIDE SEQUENCE [LARGE SCALE GENOMIC DNA]</scope>
    <source>
        <strain evidence="5">JFW-Udall</strain>
        <tissue evidence="5">Leaf</tissue>
    </source>
</reference>
<dbReference type="SUPFAM" id="SSF57756">
    <property type="entry name" value="Retrovirus zinc finger-like domains"/>
    <property type="match status" value="1"/>
</dbReference>
<sequence length="978" mass="112034">MDIDLVLREEQPAPLTAESTPDIKKDFERWDRSNRMSLMIMKHSIPEAFRGTESEEITQAKGFLDEIDKRFAKNDKAEMISFLTSLILKALKIELSEELLALMVLVSLPAQFNQFKISYNCQKEKWTLNELISHCVQKEERLKCDKSESAHLANAPKDTGKKRKYQNEAAKGPVQKKQQQATESCFFCNKSGHVKKDCTKYHAWRVKKGIILNLGCLSYRKPSDGERHIFVGDGKLVEVEAIGHFRTKFQGFSIARVCFKLSSSMDRTEMSHVSPYQIYGFGDRNEPCKPILDIYMALETGIIHFLSSHSGIEGNVGDPITLSKESHWSDRGGEYYGRYDGSGEQCPGPFAKFLEECGIVPQYTMPGSPSMNGVAERRNRTLKDMVRSMIAHSILPESLWGEALKTAAYILNRGCPAKVRPYRPHEKKLGSKTISSYFIGYSERSKGYKFYDPIIKNIFEIGTATFFEDVKFGGRNKVRDIAFEEELDSNSIPTITFDDVQVLIPIIDQEVNLEPLQDNVEQLPIQNEVIVPEEQTQQPQEQVSLRRSTRERRNAIPDDYIVFLQEHEDDNGMMEDDPINFHQAMKSSNSQKWIDAMKDEYKSMQDNKVWKLVPLPEGAKPIGCKWIFKTKRDANGNVERYKARLVAKGYTQKEGIDFTETFSPVSSKDSVRIIMALVAHFDLELHQMDVKTAFLNSDIEETIYMVQPENFESKDSINMVCKLTKSIYGLKQASRQWYHKFHQIIISFGFEINIVDDCVYHKFNGSKYIFLVLYVDDILLATNDIGLLHETKRFLSKHFEMKDLGDASFVLGIQIHRDQSRGILGLSQNNYIDKVLKRFGMQNCRPGDTHVAKGDKFSLTQCPKSNIEIQEMQKIPYASAVWSLMYAQVCTRLDIAYIVWMLGRYLSNPGIDHWIAAKRVMRYLQRTKDYMLTYKKSDLLEVIGYSDSDFAGCQDSRKSTSGYIYLLAGGAISWKSVK</sequence>
<dbReference type="Proteomes" id="UP000701853">
    <property type="component" value="Chromosome 12"/>
</dbReference>
<dbReference type="InterPro" id="IPR036397">
    <property type="entry name" value="RNaseH_sf"/>
</dbReference>
<dbReference type="GO" id="GO:0008270">
    <property type="term" value="F:zinc ion binding"/>
    <property type="evidence" value="ECO:0007669"/>
    <property type="project" value="UniProtKB-KW"/>
</dbReference>
<keyword evidence="6" id="KW-1185">Reference proteome</keyword>
<gene>
    <name evidence="5" type="ORF">CXB51_031854</name>
</gene>
<organism evidence="5 6">
    <name type="scientific">Gossypium anomalum</name>
    <dbReference type="NCBI Taxonomy" id="47600"/>
    <lineage>
        <taxon>Eukaryota</taxon>
        <taxon>Viridiplantae</taxon>
        <taxon>Streptophyta</taxon>
        <taxon>Embryophyta</taxon>
        <taxon>Tracheophyta</taxon>
        <taxon>Spermatophyta</taxon>
        <taxon>Magnoliopsida</taxon>
        <taxon>eudicotyledons</taxon>
        <taxon>Gunneridae</taxon>
        <taxon>Pentapetalae</taxon>
        <taxon>rosids</taxon>
        <taxon>malvids</taxon>
        <taxon>Malvales</taxon>
        <taxon>Malvaceae</taxon>
        <taxon>Malvoideae</taxon>
        <taxon>Gossypium</taxon>
    </lineage>
</organism>
<accession>A0A8J5YC38</accession>
<keyword evidence="1" id="KW-0863">Zinc-finger</keyword>
<evidence type="ECO:0008006" key="7">
    <source>
        <dbReference type="Google" id="ProtNLM"/>
    </source>
</evidence>
<evidence type="ECO:0000256" key="1">
    <source>
        <dbReference type="PROSITE-ProRule" id="PRU00047"/>
    </source>
</evidence>
<dbReference type="Gene3D" id="3.30.420.10">
    <property type="entry name" value="Ribonuclease H-like superfamily/Ribonuclease H"/>
    <property type="match status" value="1"/>
</dbReference>
<feature type="domain" description="Integrase catalytic" evidence="4">
    <location>
        <begin position="329"/>
        <end position="432"/>
    </location>
</feature>
<feature type="region of interest" description="Disordered" evidence="2">
    <location>
        <begin position="153"/>
        <end position="175"/>
    </location>
</feature>
<dbReference type="PROSITE" id="PS50158">
    <property type="entry name" value="ZF_CCHC"/>
    <property type="match status" value="1"/>
</dbReference>
<dbReference type="EMBL" id="JAHUZN010000012">
    <property type="protein sequence ID" value="KAG8475050.1"/>
    <property type="molecule type" value="Genomic_DNA"/>
</dbReference>
<proteinExistence type="predicted"/>
<dbReference type="PANTHER" id="PTHR11439:SF467">
    <property type="entry name" value="INTEGRASE CATALYTIC DOMAIN-CONTAINING PROTEIN"/>
    <property type="match status" value="1"/>
</dbReference>
<dbReference type="OrthoDB" id="1935113at2759"/>
<evidence type="ECO:0000256" key="2">
    <source>
        <dbReference type="SAM" id="MobiDB-lite"/>
    </source>
</evidence>
<dbReference type="PANTHER" id="PTHR11439">
    <property type="entry name" value="GAG-POL-RELATED RETROTRANSPOSON"/>
    <property type="match status" value="1"/>
</dbReference>
<evidence type="ECO:0000313" key="5">
    <source>
        <dbReference type="EMBL" id="KAG8475050.1"/>
    </source>
</evidence>
<dbReference type="SUPFAM" id="SSF53098">
    <property type="entry name" value="Ribonuclease H-like"/>
    <property type="match status" value="1"/>
</dbReference>
<dbReference type="InterPro" id="IPR043502">
    <property type="entry name" value="DNA/RNA_pol_sf"/>
</dbReference>
<dbReference type="InterPro" id="IPR013103">
    <property type="entry name" value="RVT_2"/>
</dbReference>
<dbReference type="SUPFAM" id="SSF56672">
    <property type="entry name" value="DNA/RNA polymerases"/>
    <property type="match status" value="1"/>
</dbReference>
<dbReference type="InterPro" id="IPR057670">
    <property type="entry name" value="SH3_retrovirus"/>
</dbReference>
<evidence type="ECO:0000313" key="6">
    <source>
        <dbReference type="Proteomes" id="UP000701853"/>
    </source>
</evidence>
<evidence type="ECO:0000259" key="3">
    <source>
        <dbReference type="PROSITE" id="PS50158"/>
    </source>
</evidence>
<name>A0A8J5YC38_9ROSI</name>
<dbReference type="SMART" id="SM00343">
    <property type="entry name" value="ZnF_C2HC"/>
    <property type="match status" value="1"/>
</dbReference>
<feature type="domain" description="CCHC-type" evidence="3">
    <location>
        <begin position="185"/>
        <end position="200"/>
    </location>
</feature>
<dbReference type="InterPro" id="IPR012337">
    <property type="entry name" value="RNaseH-like_sf"/>
</dbReference>
<evidence type="ECO:0000259" key="4">
    <source>
        <dbReference type="PROSITE" id="PS50994"/>
    </source>
</evidence>
<comment type="caution">
    <text evidence="5">The sequence shown here is derived from an EMBL/GenBank/DDBJ whole genome shotgun (WGS) entry which is preliminary data.</text>
</comment>
<dbReference type="GO" id="GO:0015074">
    <property type="term" value="P:DNA integration"/>
    <property type="evidence" value="ECO:0007669"/>
    <property type="project" value="InterPro"/>
</dbReference>
<dbReference type="InterPro" id="IPR001584">
    <property type="entry name" value="Integrase_cat-core"/>
</dbReference>
<dbReference type="InterPro" id="IPR001878">
    <property type="entry name" value="Znf_CCHC"/>
</dbReference>
<dbReference type="Pfam" id="PF25597">
    <property type="entry name" value="SH3_retrovirus"/>
    <property type="match status" value="1"/>
</dbReference>
<keyword evidence="1" id="KW-0479">Metal-binding</keyword>
<dbReference type="AlphaFoldDB" id="A0A8J5YC38"/>
<dbReference type="Pfam" id="PF07727">
    <property type="entry name" value="RVT_2"/>
    <property type="match status" value="1"/>
</dbReference>
<keyword evidence="1" id="KW-0862">Zinc</keyword>
<dbReference type="GO" id="GO:0003676">
    <property type="term" value="F:nucleic acid binding"/>
    <property type="evidence" value="ECO:0007669"/>
    <property type="project" value="InterPro"/>
</dbReference>
<dbReference type="InterPro" id="IPR036875">
    <property type="entry name" value="Znf_CCHC_sf"/>
</dbReference>
<protein>
    <recommendedName>
        <fullName evidence="7">Retrovirus-related Pol polyprotein from transposon TNT 1-94</fullName>
    </recommendedName>
</protein>